<sequence>MFRRFLKMEFQKTIYRWQTAVGFLVFFISFMLMATALKEEIAPWVGIMPQERVLQLTNPFISFVLVFGWGVGMYMFLVIPLVVLFIFGDSLLVDYKSGFYQFSLTRISYKSFIKNKILAVLSLAFLTMFIFQVFGFVFLLATSPFHFPAGDAGGRMPLDSSLFVSTPFTYVFILMTIISLVSTAYASLGLVGSSIFKNSPSIVGGGLLILLFSHIGGAIASVLVSDLYYLSPLMMSGPFLYDFPRHYGFTHVLAYWLIVITFFIYISYVAFNRKSGFRNFRVSKE</sequence>
<reference evidence="2 3" key="1">
    <citation type="journal article" date="2021" name="bioRxiv">
        <title>Unique metabolic strategies in Hadean analogues reveal hints for primordial physiology.</title>
        <authorList>
            <person name="Nobu M.K."/>
            <person name="Nakai R."/>
            <person name="Tamazawa S."/>
            <person name="Mori H."/>
            <person name="Toyoda A."/>
            <person name="Ijiri A."/>
            <person name="Suzuki S."/>
            <person name="Kurokawa K."/>
            <person name="Kamagata Y."/>
            <person name="Tamaki H."/>
        </authorList>
    </citation>
    <scope>NUCLEOTIDE SEQUENCE [LARGE SCALE GENOMIC DNA]</scope>
    <source>
        <strain evidence="2">BS525</strain>
    </source>
</reference>
<dbReference type="Proteomes" id="UP000811545">
    <property type="component" value="Unassembled WGS sequence"/>
</dbReference>
<feature type="transmembrane region" description="Helical" evidence="1">
    <location>
        <begin position="249"/>
        <end position="271"/>
    </location>
</feature>
<evidence type="ECO:0000256" key="1">
    <source>
        <dbReference type="SAM" id="Phobius"/>
    </source>
</evidence>
<keyword evidence="1" id="KW-0812">Transmembrane</keyword>
<keyword evidence="1" id="KW-1133">Transmembrane helix</keyword>
<feature type="transmembrane region" description="Helical" evidence="1">
    <location>
        <begin position="203"/>
        <end position="229"/>
    </location>
</feature>
<gene>
    <name evidence="2" type="ORF">DDT42_01571</name>
</gene>
<keyword evidence="1" id="KW-0472">Membrane</keyword>
<evidence type="ECO:0000313" key="3">
    <source>
        <dbReference type="Proteomes" id="UP000811545"/>
    </source>
</evidence>
<feature type="transmembrane region" description="Helical" evidence="1">
    <location>
        <begin position="62"/>
        <end position="87"/>
    </location>
</feature>
<feature type="transmembrane region" description="Helical" evidence="1">
    <location>
        <begin position="168"/>
        <end position="191"/>
    </location>
</feature>
<protein>
    <submittedName>
        <fullName evidence="2">Uncharacterized protein</fullName>
    </submittedName>
</protein>
<proteinExistence type="predicted"/>
<comment type="caution">
    <text evidence="2">The sequence shown here is derived from an EMBL/GenBank/DDBJ whole genome shotgun (WGS) entry which is preliminary data.</text>
</comment>
<accession>A0A9E2BHJ2</accession>
<organism evidence="2 3">
    <name type="scientific">Psychracetigena formicireducens</name>
    <dbReference type="NCBI Taxonomy" id="2986056"/>
    <lineage>
        <taxon>Bacteria</taxon>
        <taxon>Bacillati</taxon>
        <taxon>Candidatus Lithacetigenota</taxon>
        <taxon>Candidatus Psychracetigena</taxon>
    </lineage>
</organism>
<evidence type="ECO:0000313" key="2">
    <source>
        <dbReference type="EMBL" id="MBT9145696.1"/>
    </source>
</evidence>
<dbReference type="AlphaFoldDB" id="A0A9E2BHJ2"/>
<dbReference type="EMBL" id="QLTW01000147">
    <property type="protein sequence ID" value="MBT9145696.1"/>
    <property type="molecule type" value="Genomic_DNA"/>
</dbReference>
<feature type="transmembrane region" description="Helical" evidence="1">
    <location>
        <begin position="117"/>
        <end position="141"/>
    </location>
</feature>
<name>A0A9E2BHJ2_PSYF1</name>